<evidence type="ECO:0000256" key="1">
    <source>
        <dbReference type="ARBA" id="ARBA00022741"/>
    </source>
</evidence>
<protein>
    <submittedName>
        <fullName evidence="3">Actin-like ATPase domain-containing protein</fullName>
    </submittedName>
</protein>
<comment type="caution">
    <text evidence="3">The sequence shown here is derived from an EMBL/GenBank/DDBJ whole genome shotgun (WGS) entry which is preliminary data.</text>
</comment>
<evidence type="ECO:0000313" key="4">
    <source>
        <dbReference type="Proteomes" id="UP000304951"/>
    </source>
</evidence>
<dbReference type="GO" id="GO:0140662">
    <property type="term" value="F:ATP-dependent protein folding chaperone"/>
    <property type="evidence" value="ECO:0007669"/>
    <property type="project" value="InterPro"/>
</dbReference>
<dbReference type="EMBL" id="QZAF01001205">
    <property type="protein sequence ID" value="THV63515.1"/>
    <property type="molecule type" value="Genomic_DNA"/>
</dbReference>
<gene>
    <name evidence="3" type="ORF">D6D28_10616</name>
</gene>
<dbReference type="PANTHER" id="PTHR14187">
    <property type="entry name" value="ALPHA KINASE/ELONGATION FACTOR 2 KINASE"/>
    <property type="match status" value="1"/>
</dbReference>
<dbReference type="Pfam" id="PF00012">
    <property type="entry name" value="HSP70"/>
    <property type="match status" value="1"/>
</dbReference>
<reference evidence="3 4" key="1">
    <citation type="submission" date="2018-10" db="EMBL/GenBank/DDBJ databases">
        <title>Fifty Aureobasidium pullulans genomes reveal a recombining polyextremotolerant generalist.</title>
        <authorList>
            <person name="Gostincar C."/>
            <person name="Turk M."/>
            <person name="Zajc J."/>
            <person name="Gunde-Cimerman N."/>
        </authorList>
    </citation>
    <scope>NUCLEOTIDE SEQUENCE [LARGE SCALE GENOMIC DNA]</scope>
    <source>
        <strain evidence="3 4">EXF-11900</strain>
    </source>
</reference>
<sequence>MRRSADRDTIICSIDFGTTFSGFVFISSQRQVSASCTYLGKPEPPEKLEPITGWAGGDNCEKVPTQLRYEVTGENIPQPRRRKRAVSDQDTLFVSQFIAEVVEWGFEIDQSKNYIQYLKLLLDPHQQLPSYISRRDLEAQLRQTGKTVIQAAGDYLTKFKEHVLEQIEERFGEDMCSTTKIEFILTVPAVWSDSAKDATLQAAEFAGMSARRHNLSMVTEPEAAALCALKTVAGVNANEEDVWIVADSGGGTVDVISYEIKSISPFLIEEAVSGDGDVCGSGLLNIRFKDHVNDKMGTRTLEEYISESGAAWAGCIKHFEERTKRDFDPHRFPEKEYPIPLWGATDDEDAGISANYIVLTTADLLEIFRPVIASILLLIGNQYESLIEKSKRPQGLILVGGFGRSKHLFQSLKNNYAAVAPGFEVIRPPHAWSAVAIGAVIHRLEGDQVVQSRISRSHYGVLQRERWNEAKHGQATKVFDEDDEFWYAENRIQWYVKKGQSMPNGDPIVMPFHVTAQDHTHNEVVTLIVSDEDEAPDEFTPNRHTRILCTIPADLGAVSRKQWKVRSTKVHKKKYVVLDYGVGLAFGAGGIVFDMRVGDKVVGTAKADYPRE</sequence>
<dbReference type="CDD" id="cd10170">
    <property type="entry name" value="ASKHA_NBD_HSP70"/>
    <property type="match status" value="1"/>
</dbReference>
<dbReference type="SUPFAM" id="SSF53067">
    <property type="entry name" value="Actin-like ATPase domain"/>
    <property type="match status" value="2"/>
</dbReference>
<dbReference type="Gene3D" id="3.30.420.40">
    <property type="match status" value="1"/>
</dbReference>
<proteinExistence type="predicted"/>
<dbReference type="InterPro" id="IPR043129">
    <property type="entry name" value="ATPase_NBD"/>
</dbReference>
<dbReference type="Proteomes" id="UP000304951">
    <property type="component" value="Unassembled WGS sequence"/>
</dbReference>
<accession>A0A4S8S0L1</accession>
<dbReference type="PANTHER" id="PTHR14187:SF82">
    <property type="entry name" value="FAMILY CHAPERONE, PUTATIVE (AFU_ORTHOLOGUE AFUA_7G08575)-RELATED"/>
    <property type="match status" value="1"/>
</dbReference>
<keyword evidence="2" id="KW-0067">ATP-binding</keyword>
<dbReference type="GO" id="GO:0005524">
    <property type="term" value="F:ATP binding"/>
    <property type="evidence" value="ECO:0007669"/>
    <property type="project" value="UniProtKB-KW"/>
</dbReference>
<keyword evidence="1" id="KW-0547">Nucleotide-binding</keyword>
<evidence type="ECO:0000313" key="3">
    <source>
        <dbReference type="EMBL" id="THV63515.1"/>
    </source>
</evidence>
<dbReference type="InterPro" id="IPR013126">
    <property type="entry name" value="Hsp_70_fam"/>
</dbReference>
<dbReference type="AlphaFoldDB" id="A0A4S8S0L1"/>
<name>A0A4S8S0L1_AURPU</name>
<organism evidence="3 4">
    <name type="scientific">Aureobasidium pullulans</name>
    <name type="common">Black yeast</name>
    <name type="synonym">Pullularia pullulans</name>
    <dbReference type="NCBI Taxonomy" id="5580"/>
    <lineage>
        <taxon>Eukaryota</taxon>
        <taxon>Fungi</taxon>
        <taxon>Dikarya</taxon>
        <taxon>Ascomycota</taxon>
        <taxon>Pezizomycotina</taxon>
        <taxon>Dothideomycetes</taxon>
        <taxon>Dothideomycetidae</taxon>
        <taxon>Dothideales</taxon>
        <taxon>Saccotheciaceae</taxon>
        <taxon>Aureobasidium</taxon>
    </lineage>
</organism>
<evidence type="ECO:0000256" key="2">
    <source>
        <dbReference type="ARBA" id="ARBA00022840"/>
    </source>
</evidence>